<accession>A0A655Q3G8</accession>
<name>A0A655Q3G8_VIBCL</name>
<dbReference type="Proteomes" id="UP000041770">
    <property type="component" value="Unassembled WGS sequence"/>
</dbReference>
<gene>
    <name evidence="1" type="ORF">ERS013200_02529</name>
</gene>
<protein>
    <submittedName>
        <fullName evidence="1">Uncharacterized protein</fullName>
    </submittedName>
</protein>
<dbReference type="EMBL" id="CWQY01000017">
    <property type="protein sequence ID" value="CSC88341.1"/>
    <property type="molecule type" value="Genomic_DNA"/>
</dbReference>
<reference evidence="1 2" key="1">
    <citation type="submission" date="2015-07" db="EMBL/GenBank/DDBJ databases">
        <authorList>
            <consortium name="Pathogen Informatics"/>
        </authorList>
    </citation>
    <scope>NUCLEOTIDE SEQUENCE [LARGE SCALE GENOMIC DNA]</scope>
    <source>
        <strain evidence="1 2">A316</strain>
    </source>
</reference>
<sequence length="94" mass="10275">MTIRATQIEIDSTSTTWRNKSRSPTVKSILLLFSLMSGFCVSWSISEPAIKACSPPLLVNARSVVCLSSATVYYPSYTGIFISSLYASTSLLRT</sequence>
<dbReference type="AlphaFoldDB" id="A0A655Q3G8"/>
<evidence type="ECO:0000313" key="2">
    <source>
        <dbReference type="Proteomes" id="UP000041770"/>
    </source>
</evidence>
<proteinExistence type="predicted"/>
<organism evidence="1 2">
    <name type="scientific">Vibrio cholerae</name>
    <dbReference type="NCBI Taxonomy" id="666"/>
    <lineage>
        <taxon>Bacteria</taxon>
        <taxon>Pseudomonadati</taxon>
        <taxon>Pseudomonadota</taxon>
        <taxon>Gammaproteobacteria</taxon>
        <taxon>Vibrionales</taxon>
        <taxon>Vibrionaceae</taxon>
        <taxon>Vibrio</taxon>
    </lineage>
</organism>
<evidence type="ECO:0000313" key="1">
    <source>
        <dbReference type="EMBL" id="CSC88341.1"/>
    </source>
</evidence>